<evidence type="ECO:0000256" key="7">
    <source>
        <dbReference type="RuleBase" id="RU363032"/>
    </source>
</evidence>
<feature type="transmembrane region" description="Helical" evidence="7">
    <location>
        <begin position="58"/>
        <end position="78"/>
    </location>
</feature>
<feature type="transmembrane region" description="Helical" evidence="7">
    <location>
        <begin position="143"/>
        <end position="162"/>
    </location>
</feature>
<proteinExistence type="inferred from homology"/>
<comment type="similarity">
    <text evidence="7">Belongs to the binding-protein-dependent transport system permease family.</text>
</comment>
<dbReference type="GO" id="GO:0005886">
    <property type="term" value="C:plasma membrane"/>
    <property type="evidence" value="ECO:0007669"/>
    <property type="project" value="UniProtKB-SubCell"/>
</dbReference>
<accession>A0AAN1XW92</accession>
<dbReference type="KEGG" id="vab:WPS_18330"/>
<dbReference type="CDD" id="cd06261">
    <property type="entry name" value="TM_PBP2"/>
    <property type="match status" value="1"/>
</dbReference>
<gene>
    <name evidence="9" type="ORF">WPS_18330</name>
</gene>
<organism evidence="9 10">
    <name type="scientific">Vulcanimicrobium alpinum</name>
    <dbReference type="NCBI Taxonomy" id="3016050"/>
    <lineage>
        <taxon>Bacteria</taxon>
        <taxon>Bacillati</taxon>
        <taxon>Vulcanimicrobiota</taxon>
        <taxon>Vulcanimicrobiia</taxon>
        <taxon>Vulcanimicrobiales</taxon>
        <taxon>Vulcanimicrobiaceae</taxon>
        <taxon>Vulcanimicrobium</taxon>
    </lineage>
</organism>
<evidence type="ECO:0000256" key="1">
    <source>
        <dbReference type="ARBA" id="ARBA00004651"/>
    </source>
</evidence>
<dbReference type="Gene3D" id="1.10.3720.10">
    <property type="entry name" value="MetI-like"/>
    <property type="match status" value="1"/>
</dbReference>
<dbReference type="InterPro" id="IPR035906">
    <property type="entry name" value="MetI-like_sf"/>
</dbReference>
<comment type="subcellular location">
    <subcellularLocation>
        <location evidence="1 7">Cell membrane</location>
        <topology evidence="1 7">Multi-pass membrane protein</topology>
    </subcellularLocation>
</comment>
<keyword evidence="4 7" id="KW-0812">Transmembrane</keyword>
<feature type="transmembrane region" description="Helical" evidence="7">
    <location>
        <begin position="182"/>
        <end position="201"/>
    </location>
</feature>
<keyword evidence="3" id="KW-1003">Cell membrane</keyword>
<keyword evidence="10" id="KW-1185">Reference proteome</keyword>
<evidence type="ECO:0000256" key="6">
    <source>
        <dbReference type="ARBA" id="ARBA00023136"/>
    </source>
</evidence>
<keyword evidence="5 7" id="KW-1133">Transmembrane helix</keyword>
<dbReference type="AlphaFoldDB" id="A0AAN1XW92"/>
<dbReference type="EMBL" id="AP025523">
    <property type="protein sequence ID" value="BDE06557.1"/>
    <property type="molecule type" value="Genomic_DNA"/>
</dbReference>
<dbReference type="GO" id="GO:0010438">
    <property type="term" value="P:cellular response to sulfur starvation"/>
    <property type="evidence" value="ECO:0007669"/>
    <property type="project" value="TreeGrafter"/>
</dbReference>
<feature type="domain" description="ABC transmembrane type-1" evidence="8">
    <location>
        <begin position="51"/>
        <end position="232"/>
    </location>
</feature>
<evidence type="ECO:0000256" key="3">
    <source>
        <dbReference type="ARBA" id="ARBA00022475"/>
    </source>
</evidence>
<dbReference type="SUPFAM" id="SSF161098">
    <property type="entry name" value="MetI-like"/>
    <property type="match status" value="1"/>
</dbReference>
<evidence type="ECO:0000256" key="4">
    <source>
        <dbReference type="ARBA" id="ARBA00022692"/>
    </source>
</evidence>
<protein>
    <submittedName>
        <fullName evidence="9">ABC transporter permease</fullName>
    </submittedName>
</protein>
<dbReference type="FunFam" id="1.10.3720.10:FF:000003">
    <property type="entry name" value="Aliphatic sulfonate ABC transporter permease"/>
    <property type="match status" value="1"/>
</dbReference>
<evidence type="ECO:0000256" key="2">
    <source>
        <dbReference type="ARBA" id="ARBA00022448"/>
    </source>
</evidence>
<feature type="transmembrane region" description="Helical" evidence="7">
    <location>
        <begin position="90"/>
        <end position="111"/>
    </location>
</feature>
<keyword evidence="2 7" id="KW-0813">Transport</keyword>
<sequence>MARFALPLALLAAWFAVTASGAIKPYQLSSPADVVRELADLAQSGALLRDLGASVERVALGFAIALALALVAGALVGGSRSAERILDPTLQGIRAVPSLAWVPLILLWLGIGETAKIVLVAIGAFFPIYVALVSGIRGVDRKLVEVGAAFGLSRGALIARVLVPATLPQLLVGARIGLTQAWLFLVAAELLAATSGLGFLLTDGQQTSRTDEIIVAILLFAVCGKLSEGAMRLLERRLVGWTDTVPA</sequence>
<keyword evidence="6 7" id="KW-0472">Membrane</keyword>
<evidence type="ECO:0000256" key="5">
    <source>
        <dbReference type="ARBA" id="ARBA00022989"/>
    </source>
</evidence>
<dbReference type="GO" id="GO:0042918">
    <property type="term" value="P:alkanesulfonate transmembrane transport"/>
    <property type="evidence" value="ECO:0007669"/>
    <property type="project" value="UniProtKB-ARBA"/>
</dbReference>
<evidence type="ECO:0000313" key="9">
    <source>
        <dbReference type="EMBL" id="BDE06557.1"/>
    </source>
</evidence>
<evidence type="ECO:0000259" key="8">
    <source>
        <dbReference type="PROSITE" id="PS50928"/>
    </source>
</evidence>
<dbReference type="RefSeq" id="WP_317994217.1">
    <property type="nucleotide sequence ID" value="NZ_AP025523.1"/>
</dbReference>
<dbReference type="Pfam" id="PF00528">
    <property type="entry name" value="BPD_transp_1"/>
    <property type="match status" value="1"/>
</dbReference>
<name>A0AAN1XW92_UNVUL</name>
<dbReference type="PANTHER" id="PTHR30151">
    <property type="entry name" value="ALKANE SULFONATE ABC TRANSPORTER-RELATED, MEMBRANE SUBUNIT"/>
    <property type="match status" value="1"/>
</dbReference>
<reference evidence="9 10" key="1">
    <citation type="journal article" date="2022" name="ISME Commun">
        <title>Vulcanimicrobium alpinus gen. nov. sp. nov., the first cultivated representative of the candidate phylum 'Eremiobacterota', is a metabolically versatile aerobic anoxygenic phototroph.</title>
        <authorList>
            <person name="Yabe S."/>
            <person name="Muto K."/>
            <person name="Abe K."/>
            <person name="Yokota A."/>
            <person name="Staudigel H."/>
            <person name="Tebo B.M."/>
        </authorList>
    </citation>
    <scope>NUCLEOTIDE SEQUENCE [LARGE SCALE GENOMIC DNA]</scope>
    <source>
        <strain evidence="9 10">WC8-2</strain>
    </source>
</reference>
<evidence type="ECO:0000313" key="10">
    <source>
        <dbReference type="Proteomes" id="UP001317532"/>
    </source>
</evidence>
<feature type="transmembrane region" description="Helical" evidence="7">
    <location>
        <begin position="117"/>
        <end position="136"/>
    </location>
</feature>
<dbReference type="InterPro" id="IPR000515">
    <property type="entry name" value="MetI-like"/>
</dbReference>
<dbReference type="PROSITE" id="PS50928">
    <property type="entry name" value="ABC_TM1"/>
    <property type="match status" value="1"/>
</dbReference>
<dbReference type="Proteomes" id="UP001317532">
    <property type="component" value="Chromosome"/>
</dbReference>
<dbReference type="PANTHER" id="PTHR30151:SF39">
    <property type="entry name" value="ABC TRANSPORTER PERMEASE PROTEIN"/>
    <property type="match status" value="1"/>
</dbReference>